<dbReference type="InterPro" id="IPR012337">
    <property type="entry name" value="RNaseH-like_sf"/>
</dbReference>
<dbReference type="GO" id="GO:0004523">
    <property type="term" value="F:RNA-DNA hybrid ribonuclease activity"/>
    <property type="evidence" value="ECO:0007669"/>
    <property type="project" value="InterPro"/>
</dbReference>
<keyword evidence="3" id="KW-1185">Reference proteome</keyword>
<evidence type="ECO:0000313" key="2">
    <source>
        <dbReference type="EMBL" id="KMT02266.1"/>
    </source>
</evidence>
<organism evidence="2 3">
    <name type="scientific">Beta vulgaris subsp. vulgaris</name>
    <name type="common">Beet</name>
    <dbReference type="NCBI Taxonomy" id="3555"/>
    <lineage>
        <taxon>Eukaryota</taxon>
        <taxon>Viridiplantae</taxon>
        <taxon>Streptophyta</taxon>
        <taxon>Embryophyta</taxon>
        <taxon>Tracheophyta</taxon>
        <taxon>Spermatophyta</taxon>
        <taxon>Magnoliopsida</taxon>
        <taxon>eudicotyledons</taxon>
        <taxon>Gunneridae</taxon>
        <taxon>Pentapetalae</taxon>
        <taxon>Caryophyllales</taxon>
        <taxon>Chenopodiaceae</taxon>
        <taxon>Betoideae</taxon>
        <taxon>Beta</taxon>
    </lineage>
</organism>
<protein>
    <recommendedName>
        <fullName evidence="1">RNase H type-1 domain-containing protein</fullName>
    </recommendedName>
</protein>
<dbReference type="InterPro" id="IPR002156">
    <property type="entry name" value="RNaseH_domain"/>
</dbReference>
<gene>
    <name evidence="2" type="ORF">BVRB_9g206530</name>
</gene>
<evidence type="ECO:0000313" key="3">
    <source>
        <dbReference type="Proteomes" id="UP000035740"/>
    </source>
</evidence>
<dbReference type="GO" id="GO:0003676">
    <property type="term" value="F:nucleic acid binding"/>
    <property type="evidence" value="ECO:0007669"/>
    <property type="project" value="InterPro"/>
</dbReference>
<dbReference type="Proteomes" id="UP000035740">
    <property type="component" value="Chromosome 9"/>
</dbReference>
<feature type="domain" description="RNase H type-1" evidence="1">
    <location>
        <begin position="44"/>
        <end position="111"/>
    </location>
</feature>
<sequence length="129" mass="14460">MIVVANIGQHFLVRPNIQIIMDGAWGSSAHVGWIAWVAQLQSQRAYARRAASSLQMEALACLDALEWVQNKGNQHISLLIDSELLVRLLSRKASNDVSVKWIIEDITTIVRNIFLLYSESFTPPRPSCS</sequence>
<dbReference type="InterPro" id="IPR036397">
    <property type="entry name" value="RNaseH_sf"/>
</dbReference>
<name>A0A0J8EGY8_BETVV</name>
<accession>A0A0J8EGY8</accession>
<dbReference type="SUPFAM" id="SSF53098">
    <property type="entry name" value="Ribonuclease H-like"/>
    <property type="match status" value="1"/>
</dbReference>
<dbReference type="AlphaFoldDB" id="A0A0J8EGY8"/>
<evidence type="ECO:0000259" key="1">
    <source>
        <dbReference type="Pfam" id="PF13456"/>
    </source>
</evidence>
<dbReference type="Pfam" id="PF13456">
    <property type="entry name" value="RVT_3"/>
    <property type="match status" value="1"/>
</dbReference>
<proteinExistence type="predicted"/>
<dbReference type="EMBL" id="KQ090179">
    <property type="protein sequence ID" value="KMT02266.1"/>
    <property type="molecule type" value="Genomic_DNA"/>
</dbReference>
<dbReference type="Gene3D" id="3.30.420.10">
    <property type="entry name" value="Ribonuclease H-like superfamily/Ribonuclease H"/>
    <property type="match status" value="1"/>
</dbReference>
<reference evidence="2 3" key="1">
    <citation type="journal article" date="2014" name="Nature">
        <title>The genome of the recently domesticated crop plant sugar beet (Beta vulgaris).</title>
        <authorList>
            <person name="Dohm J.C."/>
            <person name="Minoche A.E."/>
            <person name="Holtgrawe D."/>
            <person name="Capella-Gutierrez S."/>
            <person name="Zakrzewski F."/>
            <person name="Tafer H."/>
            <person name="Rupp O."/>
            <person name="Sorensen T.R."/>
            <person name="Stracke R."/>
            <person name="Reinhardt R."/>
            <person name="Goesmann A."/>
            <person name="Kraft T."/>
            <person name="Schulz B."/>
            <person name="Stadler P.F."/>
            <person name="Schmidt T."/>
            <person name="Gabaldon T."/>
            <person name="Lehrach H."/>
            <person name="Weisshaar B."/>
            <person name="Himmelbauer H."/>
        </authorList>
    </citation>
    <scope>NUCLEOTIDE SEQUENCE [LARGE SCALE GENOMIC DNA]</scope>
    <source>
        <tissue evidence="2">Taproot</tissue>
    </source>
</reference>
<dbReference type="Gramene" id="KMT02266">
    <property type="protein sequence ID" value="KMT02266"/>
    <property type="gene ID" value="BVRB_9g206530"/>
</dbReference>